<dbReference type="Proteomes" id="UP000198894">
    <property type="component" value="Unassembled WGS sequence"/>
</dbReference>
<evidence type="ECO:0000313" key="2">
    <source>
        <dbReference type="EMBL" id="SDI68400.1"/>
    </source>
</evidence>
<feature type="region of interest" description="Disordered" evidence="1">
    <location>
        <begin position="1"/>
        <end position="23"/>
    </location>
</feature>
<protein>
    <submittedName>
        <fullName evidence="2">Uncharacterized protein</fullName>
    </submittedName>
</protein>
<organism evidence="2 3">
    <name type="scientific">Mesorhizobium muleiense</name>
    <dbReference type="NCBI Taxonomy" id="1004279"/>
    <lineage>
        <taxon>Bacteria</taxon>
        <taxon>Pseudomonadati</taxon>
        <taxon>Pseudomonadota</taxon>
        <taxon>Alphaproteobacteria</taxon>
        <taxon>Hyphomicrobiales</taxon>
        <taxon>Phyllobacteriaceae</taxon>
        <taxon>Mesorhizobium</taxon>
    </lineage>
</organism>
<evidence type="ECO:0000256" key="1">
    <source>
        <dbReference type="SAM" id="MobiDB-lite"/>
    </source>
</evidence>
<keyword evidence="3" id="KW-1185">Reference proteome</keyword>
<gene>
    <name evidence="2" type="ORF">SAMN05428953_102590</name>
</gene>
<name>A0A1G8MM42_9HYPH</name>
<dbReference type="EMBL" id="FNEE01000002">
    <property type="protein sequence ID" value="SDI68400.1"/>
    <property type="molecule type" value="Genomic_DNA"/>
</dbReference>
<reference evidence="3" key="1">
    <citation type="submission" date="2016-10" db="EMBL/GenBank/DDBJ databases">
        <authorList>
            <person name="Varghese N."/>
            <person name="Submissions S."/>
        </authorList>
    </citation>
    <scope>NUCLEOTIDE SEQUENCE [LARGE SCALE GENOMIC DNA]</scope>
    <source>
        <strain evidence="3">CGMCC 1.11022</strain>
    </source>
</reference>
<accession>A0A1G8MM42</accession>
<proteinExistence type="predicted"/>
<sequence length="232" mass="24951">MTVSTSPGGADGTDPATIRTSPRLLPILSWPRPPMAPRKLAPGAISGGWKLKRVAPVKTASGYNQSRDFILTPRETASQLPVLAGSGSGSPSRGFTAGKARYASNERGSGFLPLGLPSFRLRSMLRPASVGRLSLAACGNRCRAISHRQAAPFWSCFLSQFQAGRPPRYRMRVVVLFSGLAFRMASAAANISLRVVMVMGGHPILRNRLGRAVPNRNVRGGRKIKDNQKMSE</sequence>
<dbReference type="AlphaFoldDB" id="A0A1G8MM42"/>
<evidence type="ECO:0000313" key="3">
    <source>
        <dbReference type="Proteomes" id="UP000198894"/>
    </source>
</evidence>